<protein>
    <submittedName>
        <fullName evidence="2">Uncharacterized protein</fullName>
    </submittedName>
</protein>
<sequence length="60" mass="6703">MLKSPGQTQMNQLFPPSTLIYVRPIEPRRSTGSNELGSSGLHWKIGTRVTSTHQPVEEEP</sequence>
<name>A0A8S9GZ92_BRACR</name>
<evidence type="ECO:0000256" key="1">
    <source>
        <dbReference type="SAM" id="MobiDB-lite"/>
    </source>
</evidence>
<dbReference type="EMBL" id="QGKW02001988">
    <property type="protein sequence ID" value="KAF2550290.1"/>
    <property type="molecule type" value="Genomic_DNA"/>
</dbReference>
<proteinExistence type="predicted"/>
<reference evidence="2" key="1">
    <citation type="submission" date="2019-12" db="EMBL/GenBank/DDBJ databases">
        <title>Genome sequencing and annotation of Brassica cretica.</title>
        <authorList>
            <person name="Studholme D.J."/>
            <person name="Sarris P.F."/>
        </authorList>
    </citation>
    <scope>NUCLEOTIDE SEQUENCE</scope>
    <source>
        <strain evidence="2">PFS-001/15</strain>
        <tissue evidence="2">Leaf</tissue>
    </source>
</reference>
<gene>
    <name evidence="2" type="ORF">F2Q68_00033703</name>
</gene>
<dbReference type="AlphaFoldDB" id="A0A8S9GZ92"/>
<evidence type="ECO:0000313" key="2">
    <source>
        <dbReference type="EMBL" id="KAF2550290.1"/>
    </source>
</evidence>
<accession>A0A8S9GZ92</accession>
<comment type="caution">
    <text evidence="2">The sequence shown here is derived from an EMBL/GenBank/DDBJ whole genome shotgun (WGS) entry which is preliminary data.</text>
</comment>
<dbReference type="Proteomes" id="UP000712281">
    <property type="component" value="Unassembled WGS sequence"/>
</dbReference>
<feature type="region of interest" description="Disordered" evidence="1">
    <location>
        <begin position="28"/>
        <end position="60"/>
    </location>
</feature>
<evidence type="ECO:0000313" key="3">
    <source>
        <dbReference type="Proteomes" id="UP000712281"/>
    </source>
</evidence>
<organism evidence="2 3">
    <name type="scientific">Brassica cretica</name>
    <name type="common">Mustard</name>
    <dbReference type="NCBI Taxonomy" id="69181"/>
    <lineage>
        <taxon>Eukaryota</taxon>
        <taxon>Viridiplantae</taxon>
        <taxon>Streptophyta</taxon>
        <taxon>Embryophyta</taxon>
        <taxon>Tracheophyta</taxon>
        <taxon>Spermatophyta</taxon>
        <taxon>Magnoliopsida</taxon>
        <taxon>eudicotyledons</taxon>
        <taxon>Gunneridae</taxon>
        <taxon>Pentapetalae</taxon>
        <taxon>rosids</taxon>
        <taxon>malvids</taxon>
        <taxon>Brassicales</taxon>
        <taxon>Brassicaceae</taxon>
        <taxon>Brassiceae</taxon>
        <taxon>Brassica</taxon>
    </lineage>
</organism>